<keyword evidence="1" id="KW-0472">Membrane</keyword>
<evidence type="ECO:0008006" key="4">
    <source>
        <dbReference type="Google" id="ProtNLM"/>
    </source>
</evidence>
<dbReference type="Pfam" id="PF11084">
    <property type="entry name" value="DUF2621"/>
    <property type="match status" value="1"/>
</dbReference>
<proteinExistence type="predicted"/>
<gene>
    <name evidence="2" type="ORF">HNQ94_001262</name>
</gene>
<keyword evidence="3" id="KW-1185">Reference proteome</keyword>
<reference evidence="2 3" key="1">
    <citation type="submission" date="2020-08" db="EMBL/GenBank/DDBJ databases">
        <title>Genomic Encyclopedia of Type Strains, Phase IV (KMG-IV): sequencing the most valuable type-strain genomes for metagenomic binning, comparative biology and taxonomic classification.</title>
        <authorList>
            <person name="Goeker M."/>
        </authorList>
    </citation>
    <scope>NUCLEOTIDE SEQUENCE [LARGE SCALE GENOMIC DNA]</scope>
    <source>
        <strain evidence="2 3">DSM 19612</strain>
    </source>
</reference>
<accession>A0A841PYN4</accession>
<dbReference type="InterPro" id="IPR020203">
    <property type="entry name" value="YneK"/>
</dbReference>
<name>A0A841PYN4_9BACI</name>
<dbReference type="EMBL" id="JACHGH010000003">
    <property type="protein sequence ID" value="MBB6452816.1"/>
    <property type="molecule type" value="Genomic_DNA"/>
</dbReference>
<evidence type="ECO:0000256" key="1">
    <source>
        <dbReference type="SAM" id="Phobius"/>
    </source>
</evidence>
<protein>
    <recommendedName>
        <fullName evidence="4">DUF2621 domain-containing protein</fullName>
    </recommendedName>
</protein>
<evidence type="ECO:0000313" key="3">
    <source>
        <dbReference type="Proteomes" id="UP000581688"/>
    </source>
</evidence>
<dbReference type="Proteomes" id="UP000581688">
    <property type="component" value="Unassembled WGS sequence"/>
</dbReference>
<comment type="caution">
    <text evidence="2">The sequence shown here is derived from an EMBL/GenBank/DDBJ whole genome shotgun (WGS) entry which is preliminary data.</text>
</comment>
<feature type="transmembrane region" description="Helical" evidence="1">
    <location>
        <begin position="6"/>
        <end position="28"/>
    </location>
</feature>
<sequence>MSDTFILLIITWTFIMLGLFAIGGFFMFRKFLKRMPKEDGKSTIDWEEYYVNKTLHLWGEQEKQLLNDLVAPVPQLFRDVAKQKIASKIGQLALERNKDKITQDILIEGYILATPKRDHKFLIKTLKRKNIDFSPYLPLLE</sequence>
<dbReference type="RefSeq" id="WP_174495362.1">
    <property type="nucleotide sequence ID" value="NZ_CADDWK010000003.1"/>
</dbReference>
<organism evidence="2 3">
    <name type="scientific">Salirhabdus euzebyi</name>
    <dbReference type="NCBI Taxonomy" id="394506"/>
    <lineage>
        <taxon>Bacteria</taxon>
        <taxon>Bacillati</taxon>
        <taxon>Bacillota</taxon>
        <taxon>Bacilli</taxon>
        <taxon>Bacillales</taxon>
        <taxon>Bacillaceae</taxon>
        <taxon>Salirhabdus</taxon>
    </lineage>
</organism>
<keyword evidence="1" id="KW-0812">Transmembrane</keyword>
<evidence type="ECO:0000313" key="2">
    <source>
        <dbReference type="EMBL" id="MBB6452816.1"/>
    </source>
</evidence>
<dbReference type="AlphaFoldDB" id="A0A841PYN4"/>
<keyword evidence="1" id="KW-1133">Transmembrane helix</keyword>